<dbReference type="Proteomes" id="UP001497535">
    <property type="component" value="Unassembled WGS sequence"/>
</dbReference>
<gene>
    <name evidence="1" type="ORF">MENTE1834_LOCUS39308</name>
</gene>
<sequence>MNEGRREEYLNELTFLLCSCQPSVALRPRQNVAPRPCHETIRKPRTPTHPPPSVRSAILILSQMLAPSCQPLLDFKSAPSCQPLLDFKSAPSCMISHSVVLRLRLIP</sequence>
<dbReference type="EMBL" id="CAVMJV010000088">
    <property type="protein sequence ID" value="CAK5091468.1"/>
    <property type="molecule type" value="Genomic_DNA"/>
</dbReference>
<proteinExistence type="predicted"/>
<name>A0ACB1AJZ8_MELEN</name>
<comment type="caution">
    <text evidence="1">The sequence shown here is derived from an EMBL/GenBank/DDBJ whole genome shotgun (WGS) entry which is preliminary data.</text>
</comment>
<evidence type="ECO:0000313" key="1">
    <source>
        <dbReference type="EMBL" id="CAK5091468.1"/>
    </source>
</evidence>
<keyword evidence="2" id="KW-1185">Reference proteome</keyword>
<organism evidence="1 2">
    <name type="scientific">Meloidogyne enterolobii</name>
    <name type="common">Root-knot nematode worm</name>
    <name type="synonym">Meloidogyne mayaguensis</name>
    <dbReference type="NCBI Taxonomy" id="390850"/>
    <lineage>
        <taxon>Eukaryota</taxon>
        <taxon>Metazoa</taxon>
        <taxon>Ecdysozoa</taxon>
        <taxon>Nematoda</taxon>
        <taxon>Chromadorea</taxon>
        <taxon>Rhabditida</taxon>
        <taxon>Tylenchina</taxon>
        <taxon>Tylenchomorpha</taxon>
        <taxon>Tylenchoidea</taxon>
        <taxon>Meloidogynidae</taxon>
        <taxon>Meloidogyninae</taxon>
        <taxon>Meloidogyne</taxon>
    </lineage>
</organism>
<evidence type="ECO:0000313" key="2">
    <source>
        <dbReference type="Proteomes" id="UP001497535"/>
    </source>
</evidence>
<reference evidence="1" key="1">
    <citation type="submission" date="2023-11" db="EMBL/GenBank/DDBJ databases">
        <authorList>
            <person name="Poullet M."/>
        </authorList>
    </citation>
    <scope>NUCLEOTIDE SEQUENCE</scope>
    <source>
        <strain evidence="1">E1834</strain>
    </source>
</reference>
<accession>A0ACB1AJZ8</accession>
<protein>
    <submittedName>
        <fullName evidence="1">Uncharacterized protein</fullName>
    </submittedName>
</protein>